<dbReference type="GO" id="GO:0004930">
    <property type="term" value="F:G protein-coupled receptor activity"/>
    <property type="evidence" value="ECO:0007669"/>
    <property type="project" value="UniProtKB-KW"/>
</dbReference>
<feature type="transmembrane region" description="Helical" evidence="10">
    <location>
        <begin position="80"/>
        <end position="102"/>
    </location>
</feature>
<dbReference type="Gene3D" id="2.10.50.30">
    <property type="entry name" value="GPCR, family 3, nine cysteines domain"/>
    <property type="match status" value="1"/>
</dbReference>
<keyword evidence="3 10" id="KW-0812">Transmembrane</keyword>
<evidence type="ECO:0000256" key="9">
    <source>
        <dbReference type="ARBA" id="ARBA00023224"/>
    </source>
</evidence>
<organism evidence="12 13">
    <name type="scientific">Aquarana catesbeiana</name>
    <name type="common">American bullfrog</name>
    <name type="synonym">Rana catesbeiana</name>
    <dbReference type="NCBI Taxonomy" id="8400"/>
    <lineage>
        <taxon>Eukaryota</taxon>
        <taxon>Metazoa</taxon>
        <taxon>Chordata</taxon>
        <taxon>Craniata</taxon>
        <taxon>Vertebrata</taxon>
        <taxon>Euteleostomi</taxon>
        <taxon>Amphibia</taxon>
        <taxon>Batrachia</taxon>
        <taxon>Anura</taxon>
        <taxon>Neobatrachia</taxon>
        <taxon>Ranoidea</taxon>
        <taxon>Ranidae</taxon>
        <taxon>Aquarana</taxon>
    </lineage>
</organism>
<dbReference type="Pfam" id="PF07562">
    <property type="entry name" value="NCD3G"/>
    <property type="match status" value="1"/>
</dbReference>
<dbReference type="FunFam" id="2.10.50.30:FF:000003">
    <property type="entry name" value="Vomeronasal 2, receptor 120"/>
    <property type="match status" value="1"/>
</dbReference>
<dbReference type="PANTHER" id="PTHR24061">
    <property type="entry name" value="CALCIUM-SENSING RECEPTOR-RELATED"/>
    <property type="match status" value="1"/>
</dbReference>
<feature type="non-terminal residue" evidence="12">
    <location>
        <position position="1"/>
    </location>
</feature>
<dbReference type="PROSITE" id="PS50259">
    <property type="entry name" value="G_PROTEIN_RECEP_F3_4"/>
    <property type="match status" value="1"/>
</dbReference>
<protein>
    <recommendedName>
        <fullName evidence="11">G-protein coupled receptors family 3 profile domain-containing protein</fullName>
    </recommendedName>
</protein>
<keyword evidence="6" id="KW-0675">Receptor</keyword>
<dbReference type="PANTHER" id="PTHR24061:SF588">
    <property type="entry name" value="VOMERONASAL TYPE-2 RECEPTOR 26"/>
    <property type="match status" value="1"/>
</dbReference>
<proteinExistence type="predicted"/>
<feature type="transmembrane region" description="Helical" evidence="10">
    <location>
        <begin position="303"/>
        <end position="326"/>
    </location>
</feature>
<evidence type="ECO:0000256" key="5">
    <source>
        <dbReference type="ARBA" id="ARBA00022989"/>
    </source>
</evidence>
<keyword evidence="6" id="KW-0297">G-protein coupled receptor</keyword>
<evidence type="ECO:0000256" key="4">
    <source>
        <dbReference type="ARBA" id="ARBA00022729"/>
    </source>
</evidence>
<accession>A0A2G9R8I2</accession>
<dbReference type="InterPro" id="IPR011500">
    <property type="entry name" value="GPCR_3_9-Cys_dom"/>
</dbReference>
<sequence length="343" mass="38631">TPQAQCNEPCPPGYRKGPSGGIHACCYHCVPCSDGEISNVIDSEICHKCLDDYWPDERKVKCIPKTYDYLSYEVDILSQAFYIISVLCSAVTLYILALFILFRDTPIVKANNRTVSFILLISILLSFLCVFLFLGRPVDITCMLRQMSFGIFFSIAVSSVLAKTITVYIAFKASKPGSYWRKWVGEKISNSTVIICSSIQLLICVIWLSVSPPYQEYDMDSYPGEIVIQCNEGSVIWFYSVLGYMGFLAAVSFVLAFMVRTLPDSFNEAKYITFSMLVFCSVWIAMIPTYLSTRGKYMVAVEIFAILASSAGLLGCIFFPKCYIIIIKPERNSRKHILTKVKL</sequence>
<keyword evidence="8" id="KW-0325">Glycoprotein</keyword>
<name>A0A2G9R8I2_AQUCT</name>
<dbReference type="PROSITE" id="PS00981">
    <property type="entry name" value="G_PROTEIN_RECEP_F3_3"/>
    <property type="match status" value="1"/>
</dbReference>
<gene>
    <name evidence="12" type="ORF">AB205_0100070</name>
</gene>
<evidence type="ECO:0000313" key="12">
    <source>
        <dbReference type="EMBL" id="PIO24159.1"/>
    </source>
</evidence>
<feature type="transmembrane region" description="Helical" evidence="10">
    <location>
        <begin position="271"/>
        <end position="291"/>
    </location>
</feature>
<dbReference type="InterPro" id="IPR000337">
    <property type="entry name" value="GPCR_3"/>
</dbReference>
<reference evidence="13" key="1">
    <citation type="journal article" date="2017" name="Nat. Commun.">
        <title>The North American bullfrog draft genome provides insight into hormonal regulation of long noncoding RNA.</title>
        <authorList>
            <person name="Hammond S.A."/>
            <person name="Warren R.L."/>
            <person name="Vandervalk B.P."/>
            <person name="Kucuk E."/>
            <person name="Khan H."/>
            <person name="Gibb E.A."/>
            <person name="Pandoh P."/>
            <person name="Kirk H."/>
            <person name="Zhao Y."/>
            <person name="Jones M."/>
            <person name="Mungall A.J."/>
            <person name="Coope R."/>
            <person name="Pleasance S."/>
            <person name="Moore R.A."/>
            <person name="Holt R.A."/>
            <person name="Round J.M."/>
            <person name="Ohora S."/>
            <person name="Walle B.V."/>
            <person name="Veldhoen N."/>
            <person name="Helbing C.C."/>
            <person name="Birol I."/>
        </authorList>
    </citation>
    <scope>NUCLEOTIDE SEQUENCE [LARGE SCALE GENOMIC DNA]</scope>
</reference>
<evidence type="ECO:0000256" key="10">
    <source>
        <dbReference type="SAM" id="Phobius"/>
    </source>
</evidence>
<feature type="transmembrane region" description="Helical" evidence="10">
    <location>
        <begin position="236"/>
        <end position="259"/>
    </location>
</feature>
<dbReference type="InterPro" id="IPR017978">
    <property type="entry name" value="GPCR_3_C"/>
</dbReference>
<dbReference type="AlphaFoldDB" id="A0A2G9R8I2"/>
<feature type="domain" description="G-protein coupled receptors family 3 profile" evidence="11">
    <location>
        <begin position="77"/>
        <end position="341"/>
    </location>
</feature>
<keyword evidence="9" id="KW-0807">Transducer</keyword>
<keyword evidence="2" id="KW-1003">Cell membrane</keyword>
<evidence type="ECO:0000256" key="2">
    <source>
        <dbReference type="ARBA" id="ARBA00022475"/>
    </source>
</evidence>
<dbReference type="PRINTS" id="PR01535">
    <property type="entry name" value="VOMERONASL2R"/>
</dbReference>
<evidence type="ECO:0000256" key="8">
    <source>
        <dbReference type="ARBA" id="ARBA00023180"/>
    </source>
</evidence>
<keyword evidence="13" id="KW-1185">Reference proteome</keyword>
<keyword evidence="4" id="KW-0732">Signal</keyword>
<dbReference type="Pfam" id="PF00003">
    <property type="entry name" value="7tm_3"/>
    <property type="match status" value="1"/>
</dbReference>
<evidence type="ECO:0000256" key="1">
    <source>
        <dbReference type="ARBA" id="ARBA00004651"/>
    </source>
</evidence>
<dbReference type="InterPro" id="IPR000068">
    <property type="entry name" value="GPCR_3_Ca_sens_rcpt-rel"/>
</dbReference>
<evidence type="ECO:0000313" key="13">
    <source>
        <dbReference type="Proteomes" id="UP000228934"/>
    </source>
</evidence>
<dbReference type="InterPro" id="IPR004073">
    <property type="entry name" value="GPCR_3_vmron_rcpt_2"/>
</dbReference>
<comment type="subcellular location">
    <subcellularLocation>
        <location evidence="1">Cell membrane</location>
        <topology evidence="1">Multi-pass membrane protein</topology>
    </subcellularLocation>
</comment>
<feature type="transmembrane region" description="Helical" evidence="10">
    <location>
        <begin position="147"/>
        <end position="171"/>
    </location>
</feature>
<dbReference type="PRINTS" id="PR00248">
    <property type="entry name" value="GPCRMGR"/>
</dbReference>
<dbReference type="InterPro" id="IPR038550">
    <property type="entry name" value="GPCR_3_9-Cys_sf"/>
</dbReference>
<dbReference type="EMBL" id="KV951736">
    <property type="protein sequence ID" value="PIO24159.1"/>
    <property type="molecule type" value="Genomic_DNA"/>
</dbReference>
<evidence type="ECO:0000256" key="6">
    <source>
        <dbReference type="ARBA" id="ARBA00023040"/>
    </source>
</evidence>
<feature type="transmembrane region" description="Helical" evidence="10">
    <location>
        <begin position="192"/>
        <end position="210"/>
    </location>
</feature>
<dbReference type="InterPro" id="IPR017979">
    <property type="entry name" value="GPCR_3_CS"/>
</dbReference>
<evidence type="ECO:0000256" key="3">
    <source>
        <dbReference type="ARBA" id="ARBA00022692"/>
    </source>
</evidence>
<evidence type="ECO:0000259" key="11">
    <source>
        <dbReference type="PROSITE" id="PS50259"/>
    </source>
</evidence>
<feature type="transmembrane region" description="Helical" evidence="10">
    <location>
        <begin position="114"/>
        <end position="135"/>
    </location>
</feature>
<evidence type="ECO:0000256" key="7">
    <source>
        <dbReference type="ARBA" id="ARBA00023136"/>
    </source>
</evidence>
<dbReference type="GO" id="GO:0005886">
    <property type="term" value="C:plasma membrane"/>
    <property type="evidence" value="ECO:0007669"/>
    <property type="project" value="UniProtKB-SubCell"/>
</dbReference>
<dbReference type="Proteomes" id="UP000228934">
    <property type="component" value="Unassembled WGS sequence"/>
</dbReference>
<keyword evidence="7 10" id="KW-0472">Membrane</keyword>
<dbReference type="OrthoDB" id="5984008at2759"/>
<keyword evidence="5 10" id="KW-1133">Transmembrane helix</keyword>